<evidence type="ECO:0000256" key="5">
    <source>
        <dbReference type="ARBA" id="ARBA00022989"/>
    </source>
</evidence>
<dbReference type="AlphaFoldDB" id="A0A5C8HP64"/>
<dbReference type="PRINTS" id="PR01035">
    <property type="entry name" value="TCRTETA"/>
</dbReference>
<feature type="transmembrane region" description="Helical" evidence="7">
    <location>
        <begin position="203"/>
        <end position="221"/>
    </location>
</feature>
<dbReference type="PANTHER" id="PTHR42718">
    <property type="entry name" value="MAJOR FACILITATOR SUPERFAMILY MULTIDRUG TRANSPORTER MFSC"/>
    <property type="match status" value="1"/>
</dbReference>
<dbReference type="Pfam" id="PF07690">
    <property type="entry name" value="MFS_1"/>
    <property type="match status" value="1"/>
</dbReference>
<dbReference type="PANTHER" id="PTHR42718:SF47">
    <property type="entry name" value="METHYL VIOLOGEN RESISTANCE PROTEIN SMVA"/>
    <property type="match status" value="1"/>
</dbReference>
<dbReference type="Proteomes" id="UP000321196">
    <property type="component" value="Unassembled WGS sequence"/>
</dbReference>
<feature type="transmembrane region" description="Helical" evidence="7">
    <location>
        <begin position="331"/>
        <end position="348"/>
    </location>
</feature>
<feature type="transmembrane region" description="Helical" evidence="7">
    <location>
        <begin position="51"/>
        <end position="70"/>
    </location>
</feature>
<evidence type="ECO:0000256" key="3">
    <source>
        <dbReference type="ARBA" id="ARBA00022475"/>
    </source>
</evidence>
<dbReference type="InterPro" id="IPR036259">
    <property type="entry name" value="MFS_trans_sf"/>
</dbReference>
<feature type="transmembrane region" description="Helical" evidence="7">
    <location>
        <begin position="354"/>
        <end position="377"/>
    </location>
</feature>
<feature type="transmembrane region" description="Helical" evidence="7">
    <location>
        <begin position="106"/>
        <end position="131"/>
    </location>
</feature>
<keyword evidence="3" id="KW-1003">Cell membrane</keyword>
<keyword evidence="2" id="KW-0813">Transport</keyword>
<feature type="transmembrane region" description="Helical" evidence="7">
    <location>
        <begin position="389"/>
        <end position="413"/>
    </location>
</feature>
<accession>A0A5C8HP64</accession>
<reference evidence="9 10" key="1">
    <citation type="submission" date="2019-08" db="EMBL/GenBank/DDBJ databases">
        <authorList>
            <person name="Dong K."/>
        </authorList>
    </citation>
    <scope>NUCLEOTIDE SEQUENCE [LARGE SCALE GENOMIC DNA]</scope>
    <source>
        <strain evidence="9 10">M4-8</strain>
    </source>
</reference>
<feature type="domain" description="Major facilitator superfamily (MFS) profile" evidence="8">
    <location>
        <begin position="16"/>
        <end position="443"/>
    </location>
</feature>
<dbReference type="PROSITE" id="PS50850">
    <property type="entry name" value="MFS"/>
    <property type="match status" value="1"/>
</dbReference>
<feature type="transmembrane region" description="Helical" evidence="7">
    <location>
        <begin position="138"/>
        <end position="158"/>
    </location>
</feature>
<dbReference type="CDD" id="cd17321">
    <property type="entry name" value="MFS_MMR_MDR_like"/>
    <property type="match status" value="1"/>
</dbReference>
<keyword evidence="4 7" id="KW-0812">Transmembrane</keyword>
<sequence>MTTPPQHRSSARTWLAMVPMLLGVLIGALAISATTTALPAMRSDMHMTDAAAIWIVDIYPLALAVTLVIAARAGDQFGRRTVMMLGLVGFAAFNLIGGMTDSVLVLIIMRALLGASEAMVIASVVSTIGAVFQPGERVLAYGLWTATFGAGSAFGPVAGGILAEGPGWRWTLYGGIPLAIIALLLALFLVPNTRTARAPHWDALSIVTSIIALGGLVYALQHVALEPVVAIVVGVIGAAAGVTFVRRQRQLSDPFIDVGLFRIRDFSIAYVRIIAGTGASAATVYLVSLHLQDARGETALTAGFALLPQAIMIAIGGVLAPTLLRWLSSNALTVAALAMQAIGLVWLATDPASLVGALLFAGFGFGLIGTLTAAALFDATHPEQAGQVGAIQEVGFALGSGLGVAVLGTIALVAGTNGYAVALVTGAALVIAAALLNPRLTRA</sequence>
<keyword evidence="10" id="KW-1185">Reference proteome</keyword>
<dbReference type="GO" id="GO:0005886">
    <property type="term" value="C:plasma membrane"/>
    <property type="evidence" value="ECO:0007669"/>
    <property type="project" value="UniProtKB-SubCell"/>
</dbReference>
<evidence type="ECO:0000256" key="4">
    <source>
        <dbReference type="ARBA" id="ARBA00022692"/>
    </source>
</evidence>
<keyword evidence="6 7" id="KW-0472">Membrane</keyword>
<evidence type="ECO:0000256" key="2">
    <source>
        <dbReference type="ARBA" id="ARBA00022448"/>
    </source>
</evidence>
<dbReference type="InterPro" id="IPR011701">
    <property type="entry name" value="MFS"/>
</dbReference>
<feature type="transmembrane region" description="Helical" evidence="7">
    <location>
        <begin position="299"/>
        <end position="324"/>
    </location>
</feature>
<proteinExistence type="predicted"/>
<comment type="subcellular location">
    <subcellularLocation>
        <location evidence="1">Cell membrane</location>
        <topology evidence="1">Multi-pass membrane protein</topology>
    </subcellularLocation>
</comment>
<dbReference type="SUPFAM" id="SSF103473">
    <property type="entry name" value="MFS general substrate transporter"/>
    <property type="match status" value="1"/>
</dbReference>
<evidence type="ECO:0000256" key="6">
    <source>
        <dbReference type="ARBA" id="ARBA00023136"/>
    </source>
</evidence>
<dbReference type="EMBL" id="VRSW01000002">
    <property type="protein sequence ID" value="TXK04601.1"/>
    <property type="molecule type" value="Genomic_DNA"/>
</dbReference>
<organism evidence="9 10">
    <name type="scientific">Microbacterium mitrae</name>
    <dbReference type="NCBI Taxonomy" id="664640"/>
    <lineage>
        <taxon>Bacteria</taxon>
        <taxon>Bacillati</taxon>
        <taxon>Actinomycetota</taxon>
        <taxon>Actinomycetes</taxon>
        <taxon>Micrococcales</taxon>
        <taxon>Microbacteriaceae</taxon>
        <taxon>Microbacterium</taxon>
    </lineage>
</organism>
<dbReference type="Gene3D" id="1.20.1250.20">
    <property type="entry name" value="MFS general substrate transporter like domains"/>
    <property type="match status" value="1"/>
</dbReference>
<feature type="transmembrane region" description="Helical" evidence="7">
    <location>
        <begin position="82"/>
        <end position="100"/>
    </location>
</feature>
<feature type="transmembrane region" description="Helical" evidence="7">
    <location>
        <begin position="170"/>
        <end position="191"/>
    </location>
</feature>
<keyword evidence="5 7" id="KW-1133">Transmembrane helix</keyword>
<dbReference type="GO" id="GO:0022857">
    <property type="term" value="F:transmembrane transporter activity"/>
    <property type="evidence" value="ECO:0007669"/>
    <property type="project" value="InterPro"/>
</dbReference>
<dbReference type="InterPro" id="IPR020846">
    <property type="entry name" value="MFS_dom"/>
</dbReference>
<evidence type="ECO:0000259" key="8">
    <source>
        <dbReference type="PROSITE" id="PS50850"/>
    </source>
</evidence>
<feature type="transmembrane region" description="Helical" evidence="7">
    <location>
        <begin position="227"/>
        <end position="245"/>
    </location>
</feature>
<feature type="transmembrane region" description="Helical" evidence="7">
    <location>
        <begin position="419"/>
        <end position="437"/>
    </location>
</feature>
<evidence type="ECO:0000313" key="9">
    <source>
        <dbReference type="EMBL" id="TXK04601.1"/>
    </source>
</evidence>
<dbReference type="OrthoDB" id="7375466at2"/>
<evidence type="ECO:0000313" key="10">
    <source>
        <dbReference type="Proteomes" id="UP000321196"/>
    </source>
</evidence>
<dbReference type="RefSeq" id="WP_147825736.1">
    <property type="nucleotide sequence ID" value="NZ_BAAARG010000002.1"/>
</dbReference>
<feature type="transmembrane region" description="Helical" evidence="7">
    <location>
        <begin position="12"/>
        <end position="31"/>
    </location>
</feature>
<protein>
    <submittedName>
        <fullName evidence="9">MFS transporter</fullName>
    </submittedName>
</protein>
<evidence type="ECO:0000256" key="1">
    <source>
        <dbReference type="ARBA" id="ARBA00004651"/>
    </source>
</evidence>
<name>A0A5C8HP64_9MICO</name>
<dbReference type="Gene3D" id="1.20.1720.10">
    <property type="entry name" value="Multidrug resistance protein D"/>
    <property type="match status" value="1"/>
</dbReference>
<feature type="transmembrane region" description="Helical" evidence="7">
    <location>
        <begin position="266"/>
        <end position="287"/>
    </location>
</feature>
<comment type="caution">
    <text evidence="9">The sequence shown here is derived from an EMBL/GenBank/DDBJ whole genome shotgun (WGS) entry which is preliminary data.</text>
</comment>
<dbReference type="InterPro" id="IPR001958">
    <property type="entry name" value="Tet-R_TetA/multi-R_MdtG-like"/>
</dbReference>
<evidence type="ECO:0000256" key="7">
    <source>
        <dbReference type="SAM" id="Phobius"/>
    </source>
</evidence>
<gene>
    <name evidence="9" type="ORF">FVP60_07960</name>
</gene>